<name>A0ABR6YN01_9BURK</name>
<dbReference type="Proteomes" id="UP000613113">
    <property type="component" value="Unassembled WGS sequence"/>
</dbReference>
<evidence type="ECO:0008006" key="3">
    <source>
        <dbReference type="Google" id="ProtNLM"/>
    </source>
</evidence>
<comment type="caution">
    <text evidence="1">The sequence shown here is derived from an EMBL/GenBank/DDBJ whole genome shotgun (WGS) entry which is preliminary data.</text>
</comment>
<proteinExistence type="predicted"/>
<gene>
    <name evidence="1" type="ORF">H8K27_08955</name>
</gene>
<accession>A0ABR6YN01</accession>
<sequence length="208" mass="21941">MNHSNTAASRMKRGCCAMLAVWLAALALAGCAGVRLVSDYDLVIDQGISDFSEQLNMHVKNMAELGGQPEGSYEANLRTYNALEAKLELLITRATIASGGKSCRLQNQLYSQLSHVLQTTPSPVLQPEAGTADSPADSAAASACNVRLLTLVAQQLSAIRTIHRSADTCRGISCLRPVSARDALAAANQSIMAVMVVETAKKKASVAP</sequence>
<reference evidence="1 2" key="1">
    <citation type="submission" date="2020-08" db="EMBL/GenBank/DDBJ databases">
        <title>Novel species isolated from subtropical streams in China.</title>
        <authorList>
            <person name="Lu H."/>
        </authorList>
    </citation>
    <scope>NUCLEOTIDE SEQUENCE [LARGE SCALE GENOMIC DNA]</scope>
    <source>
        <strain evidence="1 2">FT31W</strain>
    </source>
</reference>
<organism evidence="1 2">
    <name type="scientific">Undibacterium griseum</name>
    <dbReference type="NCBI Taxonomy" id="2762295"/>
    <lineage>
        <taxon>Bacteria</taxon>
        <taxon>Pseudomonadati</taxon>
        <taxon>Pseudomonadota</taxon>
        <taxon>Betaproteobacteria</taxon>
        <taxon>Burkholderiales</taxon>
        <taxon>Oxalobacteraceae</taxon>
        <taxon>Undibacterium</taxon>
    </lineage>
</organism>
<dbReference type="RefSeq" id="WP_186862842.1">
    <property type="nucleotide sequence ID" value="NZ_JACOGC010000003.1"/>
</dbReference>
<evidence type="ECO:0000313" key="2">
    <source>
        <dbReference type="Proteomes" id="UP000613113"/>
    </source>
</evidence>
<evidence type="ECO:0000313" key="1">
    <source>
        <dbReference type="EMBL" id="MBC3885254.1"/>
    </source>
</evidence>
<keyword evidence="2" id="KW-1185">Reference proteome</keyword>
<dbReference type="EMBL" id="JACOGC010000003">
    <property type="protein sequence ID" value="MBC3885254.1"/>
    <property type="molecule type" value="Genomic_DNA"/>
</dbReference>
<protein>
    <recommendedName>
        <fullName evidence="3">Lipoprotein</fullName>
    </recommendedName>
</protein>